<evidence type="ECO:0000256" key="1">
    <source>
        <dbReference type="ARBA" id="ARBA00004651"/>
    </source>
</evidence>
<keyword evidence="4" id="KW-1003">Cell membrane</keyword>
<dbReference type="InterPro" id="IPR035906">
    <property type="entry name" value="MetI-like_sf"/>
</dbReference>
<keyword evidence="6 8" id="KW-1133">Transmembrane helix</keyword>
<comment type="subcellular location">
    <subcellularLocation>
        <location evidence="1 8">Cell membrane</location>
        <topology evidence="1 8">Multi-pass membrane protein</topology>
    </subcellularLocation>
</comment>
<dbReference type="Pfam" id="PF00528">
    <property type="entry name" value="BPD_transp_1"/>
    <property type="match status" value="1"/>
</dbReference>
<evidence type="ECO:0000256" key="6">
    <source>
        <dbReference type="ARBA" id="ARBA00022989"/>
    </source>
</evidence>
<dbReference type="Gene3D" id="1.10.3720.10">
    <property type="entry name" value="MetI-like"/>
    <property type="match status" value="2"/>
</dbReference>
<feature type="transmembrane region" description="Helical" evidence="8">
    <location>
        <begin position="60"/>
        <end position="83"/>
    </location>
</feature>
<reference evidence="10 11" key="1">
    <citation type="submission" date="2023-08" db="EMBL/GenBank/DDBJ databases">
        <title>Implementing the SeqCode for naming new Mesorhizobium species isolated from Vachellia karroo root nodules.</title>
        <authorList>
            <person name="Van Lill M."/>
        </authorList>
    </citation>
    <scope>NUCLEOTIDE SEQUENCE [LARGE SCALE GENOMIC DNA]</scope>
    <source>
        <strain evidence="10 11">VK24D</strain>
    </source>
</reference>
<feature type="transmembrane region" description="Helical" evidence="8">
    <location>
        <begin position="12"/>
        <end position="40"/>
    </location>
</feature>
<name>A0ABU4Y8Z0_9HYPH</name>
<accession>A0ABU4Y8Z0</accession>
<evidence type="ECO:0000256" key="2">
    <source>
        <dbReference type="ARBA" id="ARBA00007069"/>
    </source>
</evidence>
<feature type="transmembrane region" description="Helical" evidence="8">
    <location>
        <begin position="497"/>
        <end position="518"/>
    </location>
</feature>
<dbReference type="EMBL" id="JAVIIW010000086">
    <property type="protein sequence ID" value="MDX8483391.1"/>
    <property type="molecule type" value="Genomic_DNA"/>
</dbReference>
<feature type="transmembrane region" description="Helical" evidence="8">
    <location>
        <begin position="249"/>
        <end position="274"/>
    </location>
</feature>
<evidence type="ECO:0000256" key="5">
    <source>
        <dbReference type="ARBA" id="ARBA00022692"/>
    </source>
</evidence>
<comment type="similarity">
    <text evidence="2">Belongs to the binding-protein-dependent transport system permease family. CysTW subfamily.</text>
</comment>
<feature type="domain" description="ABC transmembrane type-1" evidence="9">
    <location>
        <begin position="61"/>
        <end position="268"/>
    </location>
</feature>
<evidence type="ECO:0000256" key="4">
    <source>
        <dbReference type="ARBA" id="ARBA00022475"/>
    </source>
</evidence>
<evidence type="ECO:0000313" key="11">
    <source>
        <dbReference type="Proteomes" id="UP001287059"/>
    </source>
</evidence>
<evidence type="ECO:0000256" key="7">
    <source>
        <dbReference type="ARBA" id="ARBA00023136"/>
    </source>
</evidence>
<evidence type="ECO:0000259" key="9">
    <source>
        <dbReference type="PROSITE" id="PS50928"/>
    </source>
</evidence>
<gene>
    <name evidence="10" type="ORF">RFN28_33875</name>
</gene>
<feature type="transmembrane region" description="Helical" evidence="8">
    <location>
        <begin position="455"/>
        <end position="476"/>
    </location>
</feature>
<dbReference type="PANTHER" id="PTHR42929:SF5">
    <property type="entry name" value="ABC TRANSPORTER PERMEASE PROTEIN"/>
    <property type="match status" value="1"/>
</dbReference>
<feature type="domain" description="ABC transmembrane type-1" evidence="9">
    <location>
        <begin position="384"/>
        <end position="573"/>
    </location>
</feature>
<proteinExistence type="inferred from homology"/>
<feature type="transmembrane region" description="Helical" evidence="8">
    <location>
        <begin position="383"/>
        <end position="407"/>
    </location>
</feature>
<evidence type="ECO:0000256" key="8">
    <source>
        <dbReference type="RuleBase" id="RU363032"/>
    </source>
</evidence>
<evidence type="ECO:0000256" key="3">
    <source>
        <dbReference type="ARBA" id="ARBA00022448"/>
    </source>
</evidence>
<keyword evidence="7 8" id="KW-0472">Membrane</keyword>
<dbReference type="SUPFAM" id="SSF161098">
    <property type="entry name" value="MetI-like"/>
    <property type="match status" value="2"/>
</dbReference>
<feature type="transmembrane region" description="Helical" evidence="8">
    <location>
        <begin position="190"/>
        <end position="219"/>
    </location>
</feature>
<feature type="transmembrane region" description="Helical" evidence="8">
    <location>
        <begin position="95"/>
        <end position="119"/>
    </location>
</feature>
<keyword evidence="11" id="KW-1185">Reference proteome</keyword>
<feature type="transmembrane region" description="Helical" evidence="8">
    <location>
        <begin position="328"/>
        <end position="353"/>
    </location>
</feature>
<organism evidence="10 11">
    <name type="scientific">Mesorhizobium album</name>
    <dbReference type="NCBI Taxonomy" id="3072314"/>
    <lineage>
        <taxon>Bacteria</taxon>
        <taxon>Pseudomonadati</taxon>
        <taxon>Pseudomonadota</taxon>
        <taxon>Alphaproteobacteria</taxon>
        <taxon>Hyphomicrobiales</taxon>
        <taxon>Phyllobacteriaceae</taxon>
        <taxon>Mesorhizobium</taxon>
    </lineage>
</organism>
<keyword evidence="3 8" id="KW-0813">Transport</keyword>
<dbReference type="RefSeq" id="WP_320291478.1">
    <property type="nucleotide sequence ID" value="NZ_JAVIIW010000086.1"/>
</dbReference>
<feature type="transmembrane region" description="Helical" evidence="8">
    <location>
        <begin position="148"/>
        <end position="169"/>
    </location>
</feature>
<dbReference type="PANTHER" id="PTHR42929">
    <property type="entry name" value="INNER MEMBRANE ABC TRANSPORTER PERMEASE PROTEIN YDCU-RELATED-RELATED"/>
    <property type="match status" value="1"/>
</dbReference>
<dbReference type="CDD" id="cd06261">
    <property type="entry name" value="TM_PBP2"/>
    <property type="match status" value="2"/>
</dbReference>
<dbReference type="InterPro" id="IPR000515">
    <property type="entry name" value="MetI-like"/>
</dbReference>
<sequence>MKIFQKLGQMPIGLTVPAFAILLIVFGMPIMLLFLTSINAPAFSVTNYYKFLSQPANVRVLFQTIEVSVLATGICLIVGYPSAYLIVTASKRVRLTLIALVIIPYLTSGLARTYAWIVILGDRGVINNLLLHLGVIHSPLPLIYNRTAVYIGMVHIMLPLMILPLVSAMMGIDRSLMAAARSMGARPLTAFWRVFFPLSLPGVRSGSLLVFVFCLGFYITPAALGGLRDAMLSTFIAAQVTSSFEISKIATSAFILLAIAVAVLSILGLNLAGAQGRAAAPARRSWVVRLPIFAMLKHYFSEFPNRYRAKLWTTLLYQAGGNSRLSNIVGAVFVLIVMVYLLSPGLIVVIMSFSAGTFLEFPPSGVSLQWYRSFFGDPSWNGAAWTSIQIGVAVAILSTVVGTLAAYGLNRSHPRLRGFLTMTILTPVTIPVIVVGIATYLGLVNLGLIGSKTGIVLAQSLGAIGIVVVIVSATLANLDRTLEQAAKSMRAGPLQTFLRVTLPLIRPGVIGGAVFAFLHSFDEVVITSLVSGYSIRTLPLKMWENIRNQIDPTIAAVASLLMLVPVLWLIVLYLMWWRARPRDHHTLSELAT</sequence>
<dbReference type="PROSITE" id="PS50928">
    <property type="entry name" value="ABC_TM1"/>
    <property type="match status" value="2"/>
</dbReference>
<comment type="caution">
    <text evidence="10">The sequence shown here is derived from an EMBL/GenBank/DDBJ whole genome shotgun (WGS) entry which is preliminary data.</text>
</comment>
<dbReference type="Proteomes" id="UP001287059">
    <property type="component" value="Unassembled WGS sequence"/>
</dbReference>
<evidence type="ECO:0000313" key="10">
    <source>
        <dbReference type="EMBL" id="MDX8483391.1"/>
    </source>
</evidence>
<feature type="transmembrane region" description="Helical" evidence="8">
    <location>
        <begin position="554"/>
        <end position="576"/>
    </location>
</feature>
<keyword evidence="5 8" id="KW-0812">Transmembrane</keyword>
<protein>
    <submittedName>
        <fullName evidence="10">ABC transporter permease subunit</fullName>
    </submittedName>
</protein>
<feature type="transmembrane region" description="Helical" evidence="8">
    <location>
        <begin position="419"/>
        <end position="443"/>
    </location>
</feature>